<reference evidence="1 2" key="1">
    <citation type="submission" date="2010-04" db="EMBL/GenBank/DDBJ databases">
        <authorList>
            <person name="Muzny D."/>
            <person name="Qin X."/>
            <person name="Deng J."/>
            <person name="Jiang H."/>
            <person name="Liu Y."/>
            <person name="Qu J."/>
            <person name="Song X.-Z."/>
            <person name="Zhang L."/>
            <person name="Thornton R."/>
            <person name="Coyle M."/>
            <person name="Francisco L."/>
            <person name="Jackson L."/>
            <person name="Javaid M."/>
            <person name="Korchina V."/>
            <person name="Kovar C."/>
            <person name="Mata R."/>
            <person name="Mathew T."/>
            <person name="Ngo R."/>
            <person name="Nguyen L."/>
            <person name="Nguyen N."/>
            <person name="Okwuonu G."/>
            <person name="Ongeri F."/>
            <person name="Pham C."/>
            <person name="Simmons D."/>
            <person name="Wilczek-Boney K."/>
            <person name="Hale W."/>
            <person name="Jakkamsetti A."/>
            <person name="Pham P."/>
            <person name="Ruth R."/>
            <person name="San Lucas F."/>
            <person name="Warren J."/>
            <person name="Zhang J."/>
            <person name="Zhao Z."/>
            <person name="Zhou C."/>
            <person name="Zhu D."/>
            <person name="Lee S."/>
            <person name="Bess C."/>
            <person name="Blankenburg K."/>
            <person name="Forbes L."/>
            <person name="Fu Q."/>
            <person name="Gubbala S."/>
            <person name="Hirani K."/>
            <person name="Jayaseelan J.C."/>
            <person name="Lara F."/>
            <person name="Munidasa M."/>
            <person name="Palculict T."/>
            <person name="Patil S."/>
            <person name="Pu L.-L."/>
            <person name="Saada N."/>
            <person name="Tang L."/>
            <person name="Weissenberger G."/>
            <person name="Zhu Y."/>
            <person name="Hemphill L."/>
            <person name="Shang Y."/>
            <person name="Youmans B."/>
            <person name="Ayvaz T."/>
            <person name="Ross M."/>
            <person name="Santibanez J."/>
            <person name="Aqrawi P."/>
            <person name="Gross S."/>
            <person name="Joshi V."/>
            <person name="Fowler G."/>
            <person name="Nazareth L."/>
            <person name="Reid J."/>
            <person name="Worley K."/>
            <person name="Petrosino J."/>
            <person name="Highlander S."/>
            <person name="Gibbs R."/>
        </authorList>
    </citation>
    <scope>NUCLEOTIDE SEQUENCE [LARGE SCALE GENOMIC DNA]</scope>
    <source>
        <strain evidence="1 2">ATCC BAA-614</strain>
    </source>
</reference>
<proteinExistence type="predicted"/>
<dbReference type="Proteomes" id="UP000003653">
    <property type="component" value="Unassembled WGS sequence"/>
</dbReference>
<dbReference type="RefSeq" id="WP_007168798.1">
    <property type="nucleotide sequence ID" value="NZ_GG770554.1"/>
</dbReference>
<name>D5PF65_9MYCO</name>
<accession>D5PF65</accession>
<dbReference type="EMBL" id="ADNV01000331">
    <property type="protein sequence ID" value="EFG75246.1"/>
    <property type="molecule type" value="Genomic_DNA"/>
</dbReference>
<gene>
    <name evidence="1" type="ORF">HMPREF0591_4809</name>
</gene>
<keyword evidence="2" id="KW-1185">Reference proteome</keyword>
<dbReference type="HOGENOM" id="CLU_1029820_0_0_11"/>
<organism evidence="1 2">
    <name type="scientific">Mycobacterium parascrofulaceum ATCC BAA-614</name>
    <dbReference type="NCBI Taxonomy" id="525368"/>
    <lineage>
        <taxon>Bacteria</taxon>
        <taxon>Bacillati</taxon>
        <taxon>Actinomycetota</taxon>
        <taxon>Actinomycetes</taxon>
        <taxon>Mycobacteriales</taxon>
        <taxon>Mycobacteriaceae</taxon>
        <taxon>Mycobacterium</taxon>
        <taxon>Mycobacterium simiae complex</taxon>
    </lineage>
</organism>
<protein>
    <recommendedName>
        <fullName evidence="3">Major tail protein</fullName>
    </recommendedName>
</protein>
<sequence length="270" mass="28399">MTQTINPELTTIPDEAEVWYLPAEGVDDISTYMPTNPDADLDELGWEEVGLIDDQKGIPLDPSGDVKEYDAFGHPAFRVKFFKGKLKSGFTALEWNSITRKFVLPGSSDNKIGKPQNVQGYLLYRFVDEDTTVVWVQLRPALLELKSHGGIIQGELSFAEMTVHHTADANGDVFQRIDASSDDVTKTFTIGTGVTAYTATVGANTTPSLSTLTAAALQTALRALASVQALPTPGATVTGSGGAPGSLSVVFTASPGSVSASGTGGTVSVA</sequence>
<evidence type="ECO:0000313" key="2">
    <source>
        <dbReference type="Proteomes" id="UP000003653"/>
    </source>
</evidence>
<comment type="caution">
    <text evidence="1">The sequence shown here is derived from an EMBL/GenBank/DDBJ whole genome shotgun (WGS) entry which is preliminary data.</text>
</comment>
<evidence type="ECO:0008006" key="3">
    <source>
        <dbReference type="Google" id="ProtNLM"/>
    </source>
</evidence>
<dbReference type="AlphaFoldDB" id="D5PF65"/>
<evidence type="ECO:0000313" key="1">
    <source>
        <dbReference type="EMBL" id="EFG75246.1"/>
    </source>
</evidence>